<dbReference type="PANTHER" id="PTHR42741:SF3">
    <property type="entry name" value="NITROREDUCTASE FAMILY PROTEIN"/>
    <property type="match status" value="1"/>
</dbReference>
<name>A0A7W9PXC1_9ACTN</name>
<dbReference type="AlphaFoldDB" id="A0A7W9PXC1"/>
<evidence type="ECO:0000259" key="2">
    <source>
        <dbReference type="Pfam" id="PF00881"/>
    </source>
</evidence>
<feature type="domain" description="Nitroreductase" evidence="2">
    <location>
        <begin position="298"/>
        <end position="466"/>
    </location>
</feature>
<feature type="region of interest" description="Disordered" evidence="1">
    <location>
        <begin position="256"/>
        <end position="293"/>
    </location>
</feature>
<feature type="domain" description="Nitroreductase" evidence="2">
    <location>
        <begin position="75"/>
        <end position="197"/>
    </location>
</feature>
<dbReference type="Proteomes" id="UP000585836">
    <property type="component" value="Unassembled WGS sequence"/>
</dbReference>
<evidence type="ECO:0000313" key="3">
    <source>
        <dbReference type="EMBL" id="MBB5929660.1"/>
    </source>
</evidence>
<dbReference type="Pfam" id="PF00881">
    <property type="entry name" value="Nitroreductase"/>
    <property type="match status" value="2"/>
</dbReference>
<dbReference type="GO" id="GO:0016491">
    <property type="term" value="F:oxidoreductase activity"/>
    <property type="evidence" value="ECO:0007669"/>
    <property type="project" value="InterPro"/>
</dbReference>
<dbReference type="SUPFAM" id="SSF55469">
    <property type="entry name" value="FMN-dependent nitroreductase-like"/>
    <property type="match status" value="2"/>
</dbReference>
<dbReference type="InterPro" id="IPR029479">
    <property type="entry name" value="Nitroreductase"/>
</dbReference>
<dbReference type="PANTHER" id="PTHR42741">
    <property type="entry name" value="NITROREDUCTASE FAMILY PROTEIN"/>
    <property type="match status" value="1"/>
</dbReference>
<accession>A0A7W9PXC1</accession>
<sequence length="486" mass="51156">MQGNLTTPRAVPVAVPERDSPGRTADLWARVALPAASPEPPAGPVVAPGLRLALSLLEEGVLTSRANRSCGSYVARAVPSAGAVYPYEFAVLAMENGAPAAFRVDADRRTCARVAVGARVTAALDASTLSVPENGGALVITLTRPWLSMRKYGDRGYLYTQLDAGHAAGNLQLAAVSRGAAGALRLRFPRESLSELLKAGENCREIYSANLIAAGPADESWTRWTVHDDTDRELRGPVWRSWLESTCWDSLAGWTEHSGSPAPRTVPAPLTRVRTGRNAPGDRGGLGDPSTWPDLIGTRASSKAFTGEPVPATAVRQAVSALSTPLETDLPDPSPLSATLVLRSATEPGQAGVYRLHTGERHPGPLPSTDEVARACMQQRALAGAAAVLLLHVPRTSLAGAGSTPGAENLRELAFRCGALGQLLYLGAHRAGVGVTAIGGFDAPLWRTLAGLPEDEEVLYALLLGRPDDSGIKFDRLATAHAQNER</sequence>
<proteinExistence type="predicted"/>
<keyword evidence="4" id="KW-1185">Reference proteome</keyword>
<gene>
    <name evidence="3" type="ORF">FHS34_005147</name>
</gene>
<comment type="caution">
    <text evidence="3">The sequence shown here is derived from an EMBL/GenBank/DDBJ whole genome shotgun (WGS) entry which is preliminary data.</text>
</comment>
<dbReference type="Gene3D" id="3.40.109.10">
    <property type="entry name" value="NADH Oxidase"/>
    <property type="match status" value="2"/>
</dbReference>
<protein>
    <submittedName>
        <fullName evidence="3">Nitroreductase</fullName>
    </submittedName>
</protein>
<reference evidence="3 4" key="1">
    <citation type="submission" date="2020-08" db="EMBL/GenBank/DDBJ databases">
        <title>Genomic Encyclopedia of Type Strains, Phase III (KMG-III): the genomes of soil and plant-associated and newly described type strains.</title>
        <authorList>
            <person name="Whitman W."/>
        </authorList>
    </citation>
    <scope>NUCLEOTIDE SEQUENCE [LARGE SCALE GENOMIC DNA]</scope>
    <source>
        <strain evidence="3 4">CECT 3313</strain>
    </source>
</reference>
<dbReference type="RefSeq" id="WP_184969364.1">
    <property type="nucleotide sequence ID" value="NZ_JACHJK010000009.1"/>
</dbReference>
<evidence type="ECO:0000256" key="1">
    <source>
        <dbReference type="SAM" id="MobiDB-lite"/>
    </source>
</evidence>
<dbReference type="EMBL" id="JACHJK010000009">
    <property type="protein sequence ID" value="MBB5929660.1"/>
    <property type="molecule type" value="Genomic_DNA"/>
</dbReference>
<dbReference type="InterPro" id="IPR000415">
    <property type="entry name" value="Nitroreductase-like"/>
</dbReference>
<organism evidence="3 4">
    <name type="scientific">Streptomyces echinatus</name>
    <dbReference type="NCBI Taxonomy" id="67293"/>
    <lineage>
        <taxon>Bacteria</taxon>
        <taxon>Bacillati</taxon>
        <taxon>Actinomycetota</taxon>
        <taxon>Actinomycetes</taxon>
        <taxon>Kitasatosporales</taxon>
        <taxon>Streptomycetaceae</taxon>
        <taxon>Streptomyces</taxon>
    </lineage>
</organism>
<evidence type="ECO:0000313" key="4">
    <source>
        <dbReference type="Proteomes" id="UP000585836"/>
    </source>
</evidence>